<organism evidence="2">
    <name type="scientific">Oryza brachyantha</name>
    <name type="common">malo sina</name>
    <dbReference type="NCBI Taxonomy" id="4533"/>
    <lineage>
        <taxon>Eukaryota</taxon>
        <taxon>Viridiplantae</taxon>
        <taxon>Streptophyta</taxon>
        <taxon>Embryophyta</taxon>
        <taxon>Tracheophyta</taxon>
        <taxon>Spermatophyta</taxon>
        <taxon>Magnoliopsida</taxon>
        <taxon>Liliopsida</taxon>
        <taxon>Poales</taxon>
        <taxon>Poaceae</taxon>
        <taxon>BOP clade</taxon>
        <taxon>Oryzoideae</taxon>
        <taxon>Oryzeae</taxon>
        <taxon>Oryzinae</taxon>
        <taxon>Oryza</taxon>
    </lineage>
</organism>
<dbReference type="AlphaFoldDB" id="J3NEP1"/>
<evidence type="ECO:0008006" key="4">
    <source>
        <dbReference type="Google" id="ProtNLM"/>
    </source>
</evidence>
<evidence type="ECO:0000256" key="1">
    <source>
        <dbReference type="SAM" id="SignalP"/>
    </source>
</evidence>
<dbReference type="Gramene" id="OB12G24490.1">
    <property type="protein sequence ID" value="OB12G24490.1"/>
    <property type="gene ID" value="OB12G24490"/>
</dbReference>
<reference evidence="2" key="2">
    <citation type="submission" date="2013-04" db="UniProtKB">
        <authorList>
            <consortium name="EnsemblPlants"/>
        </authorList>
    </citation>
    <scope>IDENTIFICATION</scope>
</reference>
<name>J3NEP1_ORYBR</name>
<protein>
    <recommendedName>
        <fullName evidence="4">Secreted protein</fullName>
    </recommendedName>
</protein>
<feature type="signal peptide" evidence="1">
    <location>
        <begin position="1"/>
        <end position="31"/>
    </location>
</feature>
<accession>J3NEP1</accession>
<dbReference type="HOGENOM" id="CLU_2041648_0_0_1"/>
<keyword evidence="3" id="KW-1185">Reference proteome</keyword>
<feature type="chain" id="PRO_5003774621" description="Secreted protein" evidence="1">
    <location>
        <begin position="32"/>
        <end position="121"/>
    </location>
</feature>
<dbReference type="EnsemblPlants" id="OB12G24490.1">
    <property type="protein sequence ID" value="OB12G24490.1"/>
    <property type="gene ID" value="OB12G24490"/>
</dbReference>
<reference evidence="2" key="1">
    <citation type="journal article" date="2013" name="Nat. Commun.">
        <title>Whole-genome sequencing of Oryza brachyantha reveals mechanisms underlying Oryza genome evolution.</title>
        <authorList>
            <person name="Chen J."/>
            <person name="Huang Q."/>
            <person name="Gao D."/>
            <person name="Wang J."/>
            <person name="Lang Y."/>
            <person name="Liu T."/>
            <person name="Li B."/>
            <person name="Bai Z."/>
            <person name="Luis Goicoechea J."/>
            <person name="Liang C."/>
            <person name="Chen C."/>
            <person name="Zhang W."/>
            <person name="Sun S."/>
            <person name="Liao Y."/>
            <person name="Zhang X."/>
            <person name="Yang L."/>
            <person name="Song C."/>
            <person name="Wang M."/>
            <person name="Shi J."/>
            <person name="Liu G."/>
            <person name="Liu J."/>
            <person name="Zhou H."/>
            <person name="Zhou W."/>
            <person name="Yu Q."/>
            <person name="An N."/>
            <person name="Chen Y."/>
            <person name="Cai Q."/>
            <person name="Wang B."/>
            <person name="Liu B."/>
            <person name="Min J."/>
            <person name="Huang Y."/>
            <person name="Wu H."/>
            <person name="Li Z."/>
            <person name="Zhang Y."/>
            <person name="Yin Y."/>
            <person name="Song W."/>
            <person name="Jiang J."/>
            <person name="Jackson S.A."/>
            <person name="Wing R.A."/>
            <person name="Wang J."/>
            <person name="Chen M."/>
        </authorList>
    </citation>
    <scope>NUCLEOTIDE SEQUENCE [LARGE SCALE GENOMIC DNA]</scope>
    <source>
        <strain evidence="2">cv. IRGC 101232</strain>
    </source>
</reference>
<evidence type="ECO:0000313" key="2">
    <source>
        <dbReference type="EnsemblPlants" id="OB12G24490.1"/>
    </source>
</evidence>
<proteinExistence type="predicted"/>
<keyword evidence="1" id="KW-0732">Signal</keyword>
<evidence type="ECO:0000313" key="3">
    <source>
        <dbReference type="Proteomes" id="UP000006038"/>
    </source>
</evidence>
<sequence>MRLSAKRCKAASLGWWMLLLFQEQTPRSALTALLLFHCIGRLPSSHLGQETSSIYTNQNKSHEFCFRIELGPVLKLCKLQTFFFFFCSGRNHFGWITSPWEFTKTLKMASLLDMTLKLPAD</sequence>
<dbReference type="Proteomes" id="UP000006038">
    <property type="component" value="Chromosome 12"/>
</dbReference>